<keyword evidence="7" id="KW-0998">Cell outer membrane</keyword>
<dbReference type="InterPro" id="IPR039426">
    <property type="entry name" value="TonB-dep_rcpt-like"/>
</dbReference>
<keyword evidence="12" id="KW-1185">Reference proteome</keyword>
<dbReference type="SUPFAM" id="SSF56935">
    <property type="entry name" value="Porins"/>
    <property type="match status" value="1"/>
</dbReference>
<feature type="domain" description="TonB-dependent transporter Oar-like beta-barrel" evidence="10">
    <location>
        <begin position="209"/>
        <end position="1033"/>
    </location>
</feature>
<dbReference type="InterPro" id="IPR057601">
    <property type="entry name" value="Oar-like_b-barrel"/>
</dbReference>
<reference evidence="11 12" key="1">
    <citation type="submission" date="2018-12" db="EMBL/GenBank/DDBJ databases">
        <title>Sequencing of bacterial isolates from soil warming experiment in Harvard Forest, Massachusetts, USA.</title>
        <authorList>
            <person name="Deangelis K."/>
        </authorList>
    </citation>
    <scope>NUCLEOTIDE SEQUENCE [LARGE SCALE GENOMIC DNA]</scope>
    <source>
        <strain evidence="11 12">EB153</strain>
    </source>
</reference>
<dbReference type="EMBL" id="RSDW01000001">
    <property type="protein sequence ID" value="RSL15623.1"/>
    <property type="molecule type" value="Genomic_DNA"/>
</dbReference>
<evidence type="ECO:0000256" key="4">
    <source>
        <dbReference type="ARBA" id="ARBA00022692"/>
    </source>
</evidence>
<dbReference type="GO" id="GO:0044718">
    <property type="term" value="P:siderophore transmembrane transport"/>
    <property type="evidence" value="ECO:0007669"/>
    <property type="project" value="TreeGrafter"/>
</dbReference>
<comment type="subcellular location">
    <subcellularLocation>
        <location evidence="1">Cell outer membrane</location>
        <topology evidence="1">Multi-pass membrane protein</topology>
    </subcellularLocation>
</comment>
<evidence type="ECO:0000256" key="8">
    <source>
        <dbReference type="SAM" id="MobiDB-lite"/>
    </source>
</evidence>
<dbReference type="Gene3D" id="2.60.40.1120">
    <property type="entry name" value="Carboxypeptidase-like, regulatory domain"/>
    <property type="match status" value="1"/>
</dbReference>
<evidence type="ECO:0000256" key="5">
    <source>
        <dbReference type="ARBA" id="ARBA00022729"/>
    </source>
</evidence>
<dbReference type="RefSeq" id="WP_125484342.1">
    <property type="nucleotide sequence ID" value="NZ_RSDW01000001.1"/>
</dbReference>
<protein>
    <submittedName>
        <fullName evidence="11">Carboxypeptidase family protein</fullName>
    </submittedName>
</protein>
<proteinExistence type="predicted"/>
<sequence length="1040" mass="112766">MQSRRQRLRGLRLLCACALLYVAPLAEASEFHGQVFCGGVPVPGATVLMTQGTNRFSTVTDRQGLYEFADLPDGTWKIRIEMRGFSALEGEVKVAADAPQDSWELKLLGLDQMLAEIGVTTSESKQPLKTRPPDTGEAIRKDAPKQDEASVPEAPRPQDGTVDRPSDGLLINGSESNAATSKYSLTPAFGNRRPGTKSLYTGGIGATVGNSIFDARPYALAGLPLPKASYSRLTTMFTLGGPLNIPHLMYHGPTFFVGYQGTRNHDAVIESGLVPTAAERNGDLSGLLDAQGQPVKIYNPTNGLPFTGLIPVSAQAQSLLKLYPLPNLADNSRYNYQTQVLNNTHADALQSRLDKTIGRKDQVYGGFGFRSLRSDSANLFNFRDTTNTLGIDTNMNWSHRFRHQYFALLGYRFSRLRTEVRPEFQGRENISGNAGITGNDQDPMNWGPPSLMFSGGIATLTDAQSLFNRNRTDAVSLNISTTQRHHTVTFGGDFRRQEFNEFSQQNPRGSFTFTGAATQARGSTSATPATASGSDLADFLFGVPDTSAVAYGNPDKYFRQSAYDAYITDDWRLRPELTINAGMRWEYGAPMTELYGRLVNLDITPGFTAIAPVLGSSPTGLRTGTEYPSSLIRPDKRGFEPRIGISWRPLPASTLVIRGGYGIYRDTSIYLSSAESMSQQSPLSTSVSAANSTGCPLTLANGFINCAGTTANTFAVDPNLRVGYVQTWQLIAQRDLPGAMVMTATYLGNKGTHGMQEFLPNTYPIGAENPCLDCPVGFIYRTSNGNSTRQSGQIQLRRRLRSGFTATVDYTFAKALDNDSQVGATGHVTATATTAGAESQPSAPPPTIAQNWLDLRAERGLSTLDQRHLVKAQIQYTSGMGMGGGTLLSGWRGTLLKQWTVLTQISAGSGLPETPVYLAIVPRTGVTGTIRPDLTGAPIYQASAGYFLNVAAYSAPVVGQWGTARRNSITGPSQFSLDAALQRTFRLRDPLHLDVRMDATNLLNHTVFTSWNTTVNSTTFGLPSAANSMRSLQLTGRLRF</sequence>
<keyword evidence="3" id="KW-1134">Transmembrane beta strand</keyword>
<feature type="region of interest" description="Disordered" evidence="8">
    <location>
        <begin position="121"/>
        <end position="175"/>
    </location>
</feature>
<feature type="signal peptide" evidence="9">
    <location>
        <begin position="1"/>
        <end position="28"/>
    </location>
</feature>
<evidence type="ECO:0000256" key="9">
    <source>
        <dbReference type="SAM" id="SignalP"/>
    </source>
</evidence>
<dbReference type="GO" id="GO:0015344">
    <property type="term" value="F:siderophore uptake transmembrane transporter activity"/>
    <property type="evidence" value="ECO:0007669"/>
    <property type="project" value="TreeGrafter"/>
</dbReference>
<dbReference type="GO" id="GO:0004180">
    <property type="term" value="F:carboxypeptidase activity"/>
    <property type="evidence" value="ECO:0007669"/>
    <property type="project" value="UniProtKB-KW"/>
</dbReference>
<name>A0A3R9R1H0_9BACT</name>
<dbReference type="Gene3D" id="2.40.170.20">
    <property type="entry name" value="TonB-dependent receptor, beta-barrel domain"/>
    <property type="match status" value="1"/>
</dbReference>
<dbReference type="InterPro" id="IPR036942">
    <property type="entry name" value="Beta-barrel_TonB_sf"/>
</dbReference>
<dbReference type="InterPro" id="IPR008969">
    <property type="entry name" value="CarboxyPept-like_regulatory"/>
</dbReference>
<evidence type="ECO:0000313" key="12">
    <source>
        <dbReference type="Proteomes" id="UP000269669"/>
    </source>
</evidence>
<evidence type="ECO:0000256" key="7">
    <source>
        <dbReference type="ARBA" id="ARBA00023237"/>
    </source>
</evidence>
<dbReference type="Proteomes" id="UP000269669">
    <property type="component" value="Unassembled WGS sequence"/>
</dbReference>
<comment type="caution">
    <text evidence="11">The sequence shown here is derived from an EMBL/GenBank/DDBJ whole genome shotgun (WGS) entry which is preliminary data.</text>
</comment>
<dbReference type="Pfam" id="PF25183">
    <property type="entry name" value="OMP_b-brl_4"/>
    <property type="match status" value="1"/>
</dbReference>
<evidence type="ECO:0000256" key="1">
    <source>
        <dbReference type="ARBA" id="ARBA00004571"/>
    </source>
</evidence>
<dbReference type="AlphaFoldDB" id="A0A3R9R1H0"/>
<keyword evidence="11" id="KW-0121">Carboxypeptidase</keyword>
<dbReference type="PANTHER" id="PTHR30069">
    <property type="entry name" value="TONB-DEPENDENT OUTER MEMBRANE RECEPTOR"/>
    <property type="match status" value="1"/>
</dbReference>
<evidence type="ECO:0000256" key="3">
    <source>
        <dbReference type="ARBA" id="ARBA00022452"/>
    </source>
</evidence>
<accession>A0A3R9R1H0</accession>
<keyword evidence="5 9" id="KW-0732">Signal</keyword>
<keyword evidence="2" id="KW-0813">Transport</keyword>
<evidence type="ECO:0000313" key="11">
    <source>
        <dbReference type="EMBL" id="RSL15623.1"/>
    </source>
</evidence>
<keyword evidence="6" id="KW-0472">Membrane</keyword>
<evidence type="ECO:0000256" key="6">
    <source>
        <dbReference type="ARBA" id="ARBA00023136"/>
    </source>
</evidence>
<evidence type="ECO:0000256" key="2">
    <source>
        <dbReference type="ARBA" id="ARBA00022448"/>
    </source>
</evidence>
<dbReference type="PANTHER" id="PTHR30069:SF29">
    <property type="entry name" value="HEMOGLOBIN AND HEMOGLOBIN-HAPTOGLOBIN-BINDING PROTEIN 1-RELATED"/>
    <property type="match status" value="1"/>
</dbReference>
<dbReference type="GO" id="GO:0009279">
    <property type="term" value="C:cell outer membrane"/>
    <property type="evidence" value="ECO:0007669"/>
    <property type="project" value="UniProtKB-SubCell"/>
</dbReference>
<feature type="compositionally biased region" description="Basic and acidic residues" evidence="8">
    <location>
        <begin position="131"/>
        <end position="148"/>
    </location>
</feature>
<keyword evidence="11" id="KW-0645">Protease</keyword>
<dbReference type="Pfam" id="PF13620">
    <property type="entry name" value="CarboxypepD_reg"/>
    <property type="match status" value="1"/>
</dbReference>
<keyword evidence="11" id="KW-0378">Hydrolase</keyword>
<organism evidence="11 12">
    <name type="scientific">Edaphobacter aggregans</name>
    <dbReference type="NCBI Taxonomy" id="570835"/>
    <lineage>
        <taxon>Bacteria</taxon>
        <taxon>Pseudomonadati</taxon>
        <taxon>Acidobacteriota</taxon>
        <taxon>Terriglobia</taxon>
        <taxon>Terriglobales</taxon>
        <taxon>Acidobacteriaceae</taxon>
        <taxon>Edaphobacter</taxon>
    </lineage>
</organism>
<dbReference type="OrthoDB" id="97893at2"/>
<dbReference type="SUPFAM" id="SSF49464">
    <property type="entry name" value="Carboxypeptidase regulatory domain-like"/>
    <property type="match status" value="1"/>
</dbReference>
<feature type="chain" id="PRO_5018612380" evidence="9">
    <location>
        <begin position="29"/>
        <end position="1040"/>
    </location>
</feature>
<gene>
    <name evidence="11" type="ORF">EDE15_1114</name>
</gene>
<evidence type="ECO:0000259" key="10">
    <source>
        <dbReference type="Pfam" id="PF25183"/>
    </source>
</evidence>
<keyword evidence="4" id="KW-0812">Transmembrane</keyword>